<dbReference type="AlphaFoldDB" id="A0A9D5C0V9"/>
<organism evidence="4 5">
    <name type="scientific">Dioscorea zingiberensis</name>
    <dbReference type="NCBI Taxonomy" id="325984"/>
    <lineage>
        <taxon>Eukaryota</taxon>
        <taxon>Viridiplantae</taxon>
        <taxon>Streptophyta</taxon>
        <taxon>Embryophyta</taxon>
        <taxon>Tracheophyta</taxon>
        <taxon>Spermatophyta</taxon>
        <taxon>Magnoliopsida</taxon>
        <taxon>Liliopsida</taxon>
        <taxon>Dioscoreales</taxon>
        <taxon>Dioscoreaceae</taxon>
        <taxon>Dioscorea</taxon>
    </lineage>
</organism>
<dbReference type="InterPro" id="IPR018200">
    <property type="entry name" value="USP_CS"/>
</dbReference>
<dbReference type="OrthoDB" id="420187at2759"/>
<reference evidence="4" key="2">
    <citation type="journal article" date="2022" name="Hortic Res">
        <title>The genome of Dioscorea zingiberensis sheds light on the biosynthesis, origin and evolution of the medicinally important diosgenin saponins.</title>
        <authorList>
            <person name="Li Y."/>
            <person name="Tan C."/>
            <person name="Li Z."/>
            <person name="Guo J."/>
            <person name="Li S."/>
            <person name="Chen X."/>
            <person name="Wang C."/>
            <person name="Dai X."/>
            <person name="Yang H."/>
            <person name="Song W."/>
            <person name="Hou L."/>
            <person name="Xu J."/>
            <person name="Tong Z."/>
            <person name="Xu A."/>
            <person name="Yuan X."/>
            <person name="Wang W."/>
            <person name="Yang Q."/>
            <person name="Chen L."/>
            <person name="Sun Z."/>
            <person name="Wang K."/>
            <person name="Pan B."/>
            <person name="Chen J."/>
            <person name="Bao Y."/>
            <person name="Liu F."/>
            <person name="Qi X."/>
            <person name="Gang D.R."/>
            <person name="Wen J."/>
            <person name="Li J."/>
        </authorList>
    </citation>
    <scope>NUCLEOTIDE SEQUENCE</scope>
    <source>
        <strain evidence="4">Dzin_1.0</strain>
    </source>
</reference>
<feature type="compositionally biased region" description="Basic and acidic residues" evidence="2">
    <location>
        <begin position="592"/>
        <end position="607"/>
    </location>
</feature>
<dbReference type="InterPro" id="IPR001394">
    <property type="entry name" value="Peptidase_C19_UCH"/>
</dbReference>
<dbReference type="PANTHER" id="PTHR24006:SF747">
    <property type="entry name" value="UBIQUITIN CARBOXYL-TERMINAL HYDROLASE 20"/>
    <property type="match status" value="1"/>
</dbReference>
<feature type="domain" description="USP" evidence="3">
    <location>
        <begin position="1"/>
        <end position="159"/>
    </location>
</feature>
<dbReference type="InterPro" id="IPR028889">
    <property type="entry name" value="USP"/>
</dbReference>
<dbReference type="GO" id="GO:0005634">
    <property type="term" value="C:nucleus"/>
    <property type="evidence" value="ECO:0007669"/>
    <property type="project" value="TreeGrafter"/>
</dbReference>
<proteinExistence type="inferred from homology"/>
<evidence type="ECO:0000259" key="3">
    <source>
        <dbReference type="PROSITE" id="PS50235"/>
    </source>
</evidence>
<feature type="region of interest" description="Disordered" evidence="2">
    <location>
        <begin position="572"/>
        <end position="607"/>
    </location>
</feature>
<dbReference type="Gene3D" id="3.90.70.10">
    <property type="entry name" value="Cysteine proteinases"/>
    <property type="match status" value="2"/>
</dbReference>
<feature type="domain" description="USP" evidence="3">
    <location>
        <begin position="230"/>
        <end position="556"/>
    </location>
</feature>
<dbReference type="GO" id="GO:0004843">
    <property type="term" value="F:cysteine-type deubiquitinase activity"/>
    <property type="evidence" value="ECO:0007669"/>
    <property type="project" value="InterPro"/>
</dbReference>
<dbReference type="InterPro" id="IPR050164">
    <property type="entry name" value="Peptidase_C19"/>
</dbReference>
<dbReference type="EMBL" id="JAGGNH010000009">
    <property type="protein sequence ID" value="KAJ0964361.1"/>
    <property type="molecule type" value="Genomic_DNA"/>
</dbReference>
<comment type="caution">
    <text evidence="4">The sequence shown here is derived from an EMBL/GenBank/DDBJ whole genome shotgun (WGS) entry which is preliminary data.</text>
</comment>
<dbReference type="InterPro" id="IPR038765">
    <property type="entry name" value="Papain-like_cys_pep_sf"/>
</dbReference>
<dbReference type="PROSITE" id="PS00973">
    <property type="entry name" value="USP_2"/>
    <property type="match status" value="2"/>
</dbReference>
<dbReference type="PANTHER" id="PTHR24006">
    <property type="entry name" value="UBIQUITIN CARBOXYL-TERMINAL HYDROLASE"/>
    <property type="match status" value="1"/>
</dbReference>
<comment type="similarity">
    <text evidence="1">Belongs to the peptidase C19 family.</text>
</comment>
<name>A0A9D5C0V9_9LILI</name>
<gene>
    <name evidence="4" type="ORF">J5N97_029483</name>
</gene>
<dbReference type="PROSITE" id="PS50235">
    <property type="entry name" value="USP_3"/>
    <property type="match status" value="2"/>
</dbReference>
<dbReference type="Proteomes" id="UP001085076">
    <property type="component" value="Miscellaneous, Linkage group lg09"/>
</dbReference>
<reference evidence="4" key="1">
    <citation type="submission" date="2021-03" db="EMBL/GenBank/DDBJ databases">
        <authorList>
            <person name="Li Z."/>
            <person name="Yang C."/>
        </authorList>
    </citation>
    <scope>NUCLEOTIDE SEQUENCE</scope>
    <source>
        <strain evidence="4">Dzin_1.0</strain>
        <tissue evidence="4">Leaf</tissue>
    </source>
</reference>
<evidence type="ECO:0000313" key="5">
    <source>
        <dbReference type="Proteomes" id="UP001085076"/>
    </source>
</evidence>
<sequence length="607" mass="68783">MLDLSLEINDADEIMGSLMSFTRVEKLDDPENRFNCNGCKGKVAVEKQLTIDRAPEVLIIQLKRFNYNGHVIEKNFKNVSYPWYLDLYPFVNGATEKDDLLYRLYAIIVHHGSTSSGHYISYIHSTQMIWYQMNDDAVIQTSFTEAMAQKAYILFYVKDESCLPVHSFINNLVMKREIPPPSAPPSPSPSSDEASSCLQFDVENVDEHTSKKSQTDTVNEDVCPKNENRVDIQSLIGVTCYMNSILQSLAHTVPLIKSVLTSPHYRECPYKESNDNDKNEEKKQICLLCALRNHIIITIQLQDYLCYIPRIFIDSLTDVSSNFVENEQQDAHEYLLCLLTKLHECCQRSPATNTQASTSAAQTSIEAESPISQIFGGKLRSQIRCCACGHRSQIYEPVFDLSLEIGEADDLVSALESFTRVEKIDDPENLFTCDGCKAKVVVEKQLTVEKAPEVLIIQLKRFSCDGNSIQKEFKYVEYPSILDLTPFSSESAREENLTYRLYAVVVHFGSPLDGHYVSFVHSHELNWYLKDDSKEKLISADEAMGQRGYILFYLKGRFSTSYHTFIEFLTSKRQPSDADKGSSSSSPGEFDGGSRCDESDVNKDTNL</sequence>
<dbReference type="GO" id="GO:0016579">
    <property type="term" value="P:protein deubiquitination"/>
    <property type="evidence" value="ECO:0007669"/>
    <property type="project" value="InterPro"/>
</dbReference>
<dbReference type="Pfam" id="PF00443">
    <property type="entry name" value="UCH"/>
    <property type="match status" value="2"/>
</dbReference>
<dbReference type="SUPFAM" id="SSF54001">
    <property type="entry name" value="Cysteine proteinases"/>
    <property type="match status" value="2"/>
</dbReference>
<evidence type="ECO:0000256" key="1">
    <source>
        <dbReference type="ARBA" id="ARBA00009085"/>
    </source>
</evidence>
<keyword evidence="5" id="KW-1185">Reference proteome</keyword>
<accession>A0A9D5C0V9</accession>
<evidence type="ECO:0000313" key="4">
    <source>
        <dbReference type="EMBL" id="KAJ0964361.1"/>
    </source>
</evidence>
<dbReference type="GO" id="GO:0005829">
    <property type="term" value="C:cytosol"/>
    <property type="evidence" value="ECO:0007669"/>
    <property type="project" value="TreeGrafter"/>
</dbReference>
<evidence type="ECO:0000256" key="2">
    <source>
        <dbReference type="SAM" id="MobiDB-lite"/>
    </source>
</evidence>
<protein>
    <recommendedName>
        <fullName evidence="3">USP domain-containing protein</fullName>
    </recommendedName>
</protein>